<organism evidence="1 2">
    <name type="scientific">Cetraspora pellucida</name>
    <dbReference type="NCBI Taxonomy" id="1433469"/>
    <lineage>
        <taxon>Eukaryota</taxon>
        <taxon>Fungi</taxon>
        <taxon>Fungi incertae sedis</taxon>
        <taxon>Mucoromycota</taxon>
        <taxon>Glomeromycotina</taxon>
        <taxon>Glomeromycetes</taxon>
        <taxon>Diversisporales</taxon>
        <taxon>Gigasporaceae</taxon>
        <taxon>Cetraspora</taxon>
    </lineage>
</organism>
<sequence length="146" mass="17193">MKAKHWLEEQDSLEIIEYNDNSENSLSEDEHIYHQFLNIEENQRSPCVIINNLKREIRCCNSINNLRSVSQLVETWEIELTQEENSNIATLGICSSHFNFDQNKLYSSNAKQIRDSSQSVIKIKKCLLCNKYKNFFSKDDDCEEHN</sequence>
<evidence type="ECO:0000313" key="2">
    <source>
        <dbReference type="Proteomes" id="UP000789366"/>
    </source>
</evidence>
<protein>
    <submittedName>
        <fullName evidence="1">14245_t:CDS:1</fullName>
    </submittedName>
</protein>
<reference evidence="1" key="1">
    <citation type="submission" date="2021-06" db="EMBL/GenBank/DDBJ databases">
        <authorList>
            <person name="Kallberg Y."/>
            <person name="Tangrot J."/>
            <person name="Rosling A."/>
        </authorList>
    </citation>
    <scope>NUCLEOTIDE SEQUENCE</scope>
    <source>
        <strain evidence="1">28 12/20/2015</strain>
    </source>
</reference>
<keyword evidence="2" id="KW-1185">Reference proteome</keyword>
<accession>A0ACA9LA23</accession>
<proteinExistence type="predicted"/>
<dbReference type="Proteomes" id="UP000789366">
    <property type="component" value="Unassembled WGS sequence"/>
</dbReference>
<comment type="caution">
    <text evidence="1">The sequence shown here is derived from an EMBL/GenBank/DDBJ whole genome shotgun (WGS) entry which is preliminary data.</text>
</comment>
<gene>
    <name evidence="1" type="ORF">SPELUC_LOCUS3801</name>
</gene>
<dbReference type="EMBL" id="CAJVPW010003069">
    <property type="protein sequence ID" value="CAG8518104.1"/>
    <property type="molecule type" value="Genomic_DNA"/>
</dbReference>
<evidence type="ECO:0000313" key="1">
    <source>
        <dbReference type="EMBL" id="CAG8518104.1"/>
    </source>
</evidence>
<name>A0ACA9LA23_9GLOM</name>